<dbReference type="AlphaFoldDB" id="A0A6A6ZYX1"/>
<accession>A0A6A6ZYX1</accession>
<dbReference type="PANTHER" id="PTHR24148:SF64">
    <property type="entry name" value="HETEROKARYON INCOMPATIBILITY DOMAIN-CONTAINING PROTEIN"/>
    <property type="match status" value="1"/>
</dbReference>
<dbReference type="Pfam" id="PF26639">
    <property type="entry name" value="Het-6_barrel"/>
    <property type="match status" value="1"/>
</dbReference>
<dbReference type="Proteomes" id="UP000799424">
    <property type="component" value="Unassembled WGS sequence"/>
</dbReference>
<name>A0A6A6ZYX1_9PLEO</name>
<dbReference type="InterPro" id="IPR052895">
    <property type="entry name" value="HetReg/Transcr_Mod"/>
</dbReference>
<gene>
    <name evidence="2" type="ORF">CC86DRAFT_34321</name>
</gene>
<reference evidence="2" key="1">
    <citation type="journal article" date="2020" name="Stud. Mycol.">
        <title>101 Dothideomycetes genomes: a test case for predicting lifestyles and emergence of pathogens.</title>
        <authorList>
            <person name="Haridas S."/>
            <person name="Albert R."/>
            <person name="Binder M."/>
            <person name="Bloem J."/>
            <person name="Labutti K."/>
            <person name="Salamov A."/>
            <person name="Andreopoulos B."/>
            <person name="Baker S."/>
            <person name="Barry K."/>
            <person name="Bills G."/>
            <person name="Bluhm B."/>
            <person name="Cannon C."/>
            <person name="Castanera R."/>
            <person name="Culley D."/>
            <person name="Daum C."/>
            <person name="Ezra D."/>
            <person name="Gonzalez J."/>
            <person name="Henrissat B."/>
            <person name="Kuo A."/>
            <person name="Liang C."/>
            <person name="Lipzen A."/>
            <person name="Lutzoni F."/>
            <person name="Magnuson J."/>
            <person name="Mondo S."/>
            <person name="Nolan M."/>
            <person name="Ohm R."/>
            <person name="Pangilinan J."/>
            <person name="Park H.-J."/>
            <person name="Ramirez L."/>
            <person name="Alfaro M."/>
            <person name="Sun H."/>
            <person name="Tritt A."/>
            <person name="Yoshinaga Y."/>
            <person name="Zwiers L.-H."/>
            <person name="Turgeon B."/>
            <person name="Goodwin S."/>
            <person name="Spatafora J."/>
            <person name="Crous P."/>
            <person name="Grigoriev I."/>
        </authorList>
    </citation>
    <scope>NUCLEOTIDE SEQUENCE</scope>
    <source>
        <strain evidence="2">CBS 113818</strain>
    </source>
</reference>
<dbReference type="OrthoDB" id="2157530at2759"/>
<organism evidence="2 3">
    <name type="scientific">Ophiobolus disseminans</name>
    <dbReference type="NCBI Taxonomy" id="1469910"/>
    <lineage>
        <taxon>Eukaryota</taxon>
        <taxon>Fungi</taxon>
        <taxon>Dikarya</taxon>
        <taxon>Ascomycota</taxon>
        <taxon>Pezizomycotina</taxon>
        <taxon>Dothideomycetes</taxon>
        <taxon>Pleosporomycetidae</taxon>
        <taxon>Pleosporales</taxon>
        <taxon>Pleosporineae</taxon>
        <taxon>Phaeosphaeriaceae</taxon>
        <taxon>Ophiobolus</taxon>
    </lineage>
</organism>
<keyword evidence="3" id="KW-1185">Reference proteome</keyword>
<dbReference type="PANTHER" id="PTHR24148">
    <property type="entry name" value="ANKYRIN REPEAT DOMAIN-CONTAINING PROTEIN 39 HOMOLOG-RELATED"/>
    <property type="match status" value="1"/>
</dbReference>
<evidence type="ECO:0000313" key="3">
    <source>
        <dbReference type="Proteomes" id="UP000799424"/>
    </source>
</evidence>
<evidence type="ECO:0000313" key="2">
    <source>
        <dbReference type="EMBL" id="KAF2825729.1"/>
    </source>
</evidence>
<proteinExistence type="predicted"/>
<feature type="domain" description="Heterokaryon incompatibility" evidence="1">
    <location>
        <begin position="76"/>
        <end position="262"/>
    </location>
</feature>
<dbReference type="Pfam" id="PF06985">
    <property type="entry name" value="HET"/>
    <property type="match status" value="1"/>
</dbReference>
<dbReference type="EMBL" id="MU006227">
    <property type="protein sequence ID" value="KAF2825729.1"/>
    <property type="molecule type" value="Genomic_DNA"/>
</dbReference>
<dbReference type="InterPro" id="IPR010730">
    <property type="entry name" value="HET"/>
</dbReference>
<sequence length="672" mass="77662">METLVSACCWPAYEDDDDIEAAERSPLIRASTFPIYTYKNIASDEFRVLVLHPAPNFTDEIEIHLQTLNRSNDKFYEAVSYTWGTDVKTHRMLVHDEDFANSHLHGQNLLTRMLRYYQIRDQANAALDVRSNVATMLRYLRYKWLPRYLWIDAICIDQNNMDEKSQQVNQMGDIYRKSGRTLIWLGSSKTYPRPLSALEAATRSARTDSWRDSVDRIGDTKNLGEEPNEIQDEDERIHWPQQADFREILNLPWFQRRWVIQEVALSPRPRVVFGHDVMSFEDMTYFIDKLRIPRAKVLNTPTVTDSLHMLESMTSLQRRNSFHGNSFMTKVKHDIFHQYYQHHPRNSGPADFIQLLVSMSSAQCSDDRDRIYALNSLGGRPTVVDYHDSTEVVFTRFAIEEYTHSLETLYCCGAFPSDTLPSFVPDWRSSRQSLPILSFEGRSPSHLLLSESARNPNLPCNRPVFIGAKVMVAHAIPFTLVTMKGSQLPESWHAQPWRTLGKFLLFFAQQEDMSTVLTDAHVLDRMMKTLTAGVIQSGTNLEGWLQSEKPARRFWKNCDKDPDVHCDCIDRSFCEYPWMHINVHHILQRITRLMQGRCTFLTQRGDWGIGPASMLLSDQIVALPGCRYPLILRPSTPRVPRTYTVVGDCYITPFEGFDHLSTTHAVRPISIL</sequence>
<protein>
    <recommendedName>
        <fullName evidence="1">Heterokaryon incompatibility domain-containing protein</fullName>
    </recommendedName>
</protein>
<evidence type="ECO:0000259" key="1">
    <source>
        <dbReference type="Pfam" id="PF06985"/>
    </source>
</evidence>